<organism evidence="2 3">
    <name type="scientific">Symbiodinium microadriaticum</name>
    <name type="common">Dinoflagellate</name>
    <name type="synonym">Zooxanthella microadriatica</name>
    <dbReference type="NCBI Taxonomy" id="2951"/>
    <lineage>
        <taxon>Eukaryota</taxon>
        <taxon>Sar</taxon>
        <taxon>Alveolata</taxon>
        <taxon>Dinophyceae</taxon>
        <taxon>Suessiales</taxon>
        <taxon>Symbiodiniaceae</taxon>
        <taxon>Symbiodinium</taxon>
    </lineage>
</organism>
<evidence type="ECO:0000313" key="3">
    <source>
        <dbReference type="Proteomes" id="UP000186817"/>
    </source>
</evidence>
<feature type="compositionally biased region" description="Low complexity" evidence="1">
    <location>
        <begin position="72"/>
        <end position="89"/>
    </location>
</feature>
<keyword evidence="3" id="KW-1185">Reference proteome</keyword>
<protein>
    <submittedName>
        <fullName evidence="2">Uncharacterized protein</fullName>
    </submittedName>
</protein>
<feature type="region of interest" description="Disordered" evidence="1">
    <location>
        <begin position="161"/>
        <end position="220"/>
    </location>
</feature>
<evidence type="ECO:0000256" key="1">
    <source>
        <dbReference type="SAM" id="MobiDB-lite"/>
    </source>
</evidence>
<evidence type="ECO:0000313" key="2">
    <source>
        <dbReference type="EMBL" id="OLP77499.1"/>
    </source>
</evidence>
<feature type="compositionally biased region" description="Acidic residues" evidence="1">
    <location>
        <begin position="210"/>
        <end position="220"/>
    </location>
</feature>
<proteinExistence type="predicted"/>
<feature type="region of interest" description="Disordered" evidence="1">
    <location>
        <begin position="69"/>
        <end position="97"/>
    </location>
</feature>
<comment type="caution">
    <text evidence="2">The sequence shown here is derived from an EMBL/GenBank/DDBJ whole genome shotgun (WGS) entry which is preliminary data.</text>
</comment>
<accession>A0A1Q9C3K9</accession>
<dbReference type="Proteomes" id="UP000186817">
    <property type="component" value="Unassembled WGS sequence"/>
</dbReference>
<sequence>MIAAGWQWATATKNIRRNKIHGEEEAKLVLDDAFEAMDKTTNETSMQGEMDVQDDSGFLLENDIPDIDGSDAAITNGQADGAAAASSAQERLSKAGGTRAETLRDQLETILSNMRGLFEKLTQKQSESLTPFSDSLLRLFAETTKQDLIMNNYVVRAKSVKGGAGSSTDKPKKEKKEKDKPKAKKPGKKDNKNKKDKGLLNNAASSESDSGSEEGTDDDLADELLVGFEAGANTLQAVKLAIASGREC</sequence>
<feature type="compositionally biased region" description="Basic residues" evidence="1">
    <location>
        <begin position="181"/>
        <end position="195"/>
    </location>
</feature>
<reference evidence="2 3" key="1">
    <citation type="submission" date="2016-02" db="EMBL/GenBank/DDBJ databases">
        <title>Genome analysis of coral dinoflagellate symbionts highlights evolutionary adaptations to a symbiotic lifestyle.</title>
        <authorList>
            <person name="Aranda M."/>
            <person name="Li Y."/>
            <person name="Liew Y.J."/>
            <person name="Baumgarten S."/>
            <person name="Simakov O."/>
            <person name="Wilson M."/>
            <person name="Piel J."/>
            <person name="Ashoor H."/>
            <person name="Bougouffa S."/>
            <person name="Bajic V.B."/>
            <person name="Ryu T."/>
            <person name="Ravasi T."/>
            <person name="Bayer T."/>
            <person name="Micklem G."/>
            <person name="Kim H."/>
            <person name="Bhak J."/>
            <person name="Lajeunesse T.C."/>
            <person name="Voolstra C.R."/>
        </authorList>
    </citation>
    <scope>NUCLEOTIDE SEQUENCE [LARGE SCALE GENOMIC DNA]</scope>
    <source>
        <strain evidence="2 3">CCMP2467</strain>
    </source>
</reference>
<dbReference type="OrthoDB" id="439498at2759"/>
<gene>
    <name evidence="2" type="ORF">AK812_SmicGene42428</name>
</gene>
<feature type="compositionally biased region" description="Low complexity" evidence="1">
    <location>
        <begin position="199"/>
        <end position="209"/>
    </location>
</feature>
<feature type="compositionally biased region" description="Basic and acidic residues" evidence="1">
    <location>
        <begin position="169"/>
        <end position="180"/>
    </location>
</feature>
<dbReference type="AlphaFoldDB" id="A0A1Q9C3K9"/>
<name>A0A1Q9C3K9_SYMMI</name>
<dbReference type="EMBL" id="LSRX01001754">
    <property type="protein sequence ID" value="OLP77499.1"/>
    <property type="molecule type" value="Genomic_DNA"/>
</dbReference>